<dbReference type="eggNOG" id="KOG3998">
    <property type="taxonomic scope" value="Eukaryota"/>
</dbReference>
<feature type="transmembrane region" description="Helical" evidence="6">
    <location>
        <begin position="141"/>
        <end position="158"/>
    </location>
</feature>
<gene>
    <name evidence="7" type="primary">Dana\GF14053</name>
    <name evidence="7" type="synonym">dana_GLEANR_14814</name>
    <name evidence="7" type="ORF">GF14053</name>
</gene>
<dbReference type="InterPro" id="IPR002995">
    <property type="entry name" value="Surf4"/>
</dbReference>
<evidence type="ECO:0000256" key="1">
    <source>
        <dbReference type="ARBA" id="ARBA00004141"/>
    </source>
</evidence>
<feature type="transmembrane region" description="Helical" evidence="6">
    <location>
        <begin position="53"/>
        <end position="73"/>
    </location>
</feature>
<dbReference type="Pfam" id="PF02077">
    <property type="entry name" value="SURF4"/>
    <property type="match status" value="1"/>
</dbReference>
<sequence length="269" mass="30921">MDNFKYIVRHLVVNISPYLVLSSYILDVVYALFNITNVGRTRAVVLDVHVAFGYMYTSFDIILNTVAIILIMFTRKQDSGVTILLIGRVIHRILFTLWTMFFYFLLDDAFDVGCILILLAAKIRQNKRHEWANLDSWKLELLLLVGRLCMCSIFIVWLDEEASNIFYIISVALLFPLSLGLSCQIFSFLTICAILYHDIFSNQASFVTGWDDSFLSVEYFMVMFSKLGGFLLLSVLGGGKWSIDGFRNRKAEKRDQKSGYRLMKNQTTA</sequence>
<protein>
    <submittedName>
        <fullName evidence="7">Uncharacterized protein</fullName>
    </submittedName>
</protein>
<feature type="transmembrane region" description="Helical" evidence="6">
    <location>
        <begin position="165"/>
        <end position="196"/>
    </location>
</feature>
<evidence type="ECO:0000256" key="4">
    <source>
        <dbReference type="ARBA" id="ARBA00022989"/>
    </source>
</evidence>
<evidence type="ECO:0000256" key="5">
    <source>
        <dbReference type="ARBA" id="ARBA00023136"/>
    </source>
</evidence>
<evidence type="ECO:0000313" key="8">
    <source>
        <dbReference type="Proteomes" id="UP000007801"/>
    </source>
</evidence>
<dbReference type="OMA" id="FIMWLDE"/>
<comment type="similarity">
    <text evidence="2">Belongs to the SURF4 family.</text>
</comment>
<proteinExistence type="inferred from homology"/>
<evidence type="ECO:0000256" key="3">
    <source>
        <dbReference type="ARBA" id="ARBA00022692"/>
    </source>
</evidence>
<dbReference type="KEGG" id="dan:6496881"/>
<keyword evidence="5 6" id="KW-0472">Membrane</keyword>
<comment type="subcellular location">
    <subcellularLocation>
        <location evidence="1">Membrane</location>
        <topology evidence="1">Multi-pass membrane protein</topology>
    </subcellularLocation>
</comment>
<dbReference type="GeneID" id="6496881"/>
<accession>B3MJY1</accession>
<evidence type="ECO:0000256" key="2">
    <source>
        <dbReference type="ARBA" id="ARBA00006945"/>
    </source>
</evidence>
<feature type="transmembrane region" description="Helical" evidence="6">
    <location>
        <begin position="12"/>
        <end position="33"/>
    </location>
</feature>
<dbReference type="AlphaFoldDB" id="B3MJY1"/>
<dbReference type="EMBL" id="CH902620">
    <property type="protein sequence ID" value="EDV32436.1"/>
    <property type="molecule type" value="Genomic_DNA"/>
</dbReference>
<keyword evidence="8" id="KW-1185">Reference proteome</keyword>
<dbReference type="HOGENOM" id="CLU_1103751_0_0_1"/>
<evidence type="ECO:0000256" key="6">
    <source>
        <dbReference type="SAM" id="Phobius"/>
    </source>
</evidence>
<evidence type="ECO:0000313" key="7">
    <source>
        <dbReference type="EMBL" id="EDV32436.1"/>
    </source>
</evidence>
<keyword evidence="4 6" id="KW-1133">Transmembrane helix</keyword>
<organism evidence="7 8">
    <name type="scientific">Drosophila ananassae</name>
    <name type="common">Fruit fly</name>
    <dbReference type="NCBI Taxonomy" id="7217"/>
    <lineage>
        <taxon>Eukaryota</taxon>
        <taxon>Metazoa</taxon>
        <taxon>Ecdysozoa</taxon>
        <taxon>Arthropoda</taxon>
        <taxon>Hexapoda</taxon>
        <taxon>Insecta</taxon>
        <taxon>Pterygota</taxon>
        <taxon>Neoptera</taxon>
        <taxon>Endopterygota</taxon>
        <taxon>Diptera</taxon>
        <taxon>Brachycera</taxon>
        <taxon>Muscomorpha</taxon>
        <taxon>Ephydroidea</taxon>
        <taxon>Drosophilidae</taxon>
        <taxon>Drosophila</taxon>
        <taxon>Sophophora</taxon>
    </lineage>
</organism>
<reference evidence="7 8" key="1">
    <citation type="journal article" date="2007" name="Nature">
        <title>Evolution of genes and genomes on the Drosophila phylogeny.</title>
        <authorList>
            <consortium name="Drosophila 12 Genomes Consortium"/>
            <person name="Clark A.G."/>
            <person name="Eisen M.B."/>
            <person name="Smith D.R."/>
            <person name="Bergman C.M."/>
            <person name="Oliver B."/>
            <person name="Markow T.A."/>
            <person name="Kaufman T.C."/>
            <person name="Kellis M."/>
            <person name="Gelbart W."/>
            <person name="Iyer V.N."/>
            <person name="Pollard D.A."/>
            <person name="Sackton T.B."/>
            <person name="Larracuente A.M."/>
            <person name="Singh N.D."/>
            <person name="Abad J.P."/>
            <person name="Abt D.N."/>
            <person name="Adryan B."/>
            <person name="Aguade M."/>
            <person name="Akashi H."/>
            <person name="Anderson W.W."/>
            <person name="Aquadro C.F."/>
            <person name="Ardell D.H."/>
            <person name="Arguello R."/>
            <person name="Artieri C.G."/>
            <person name="Barbash D.A."/>
            <person name="Barker D."/>
            <person name="Barsanti P."/>
            <person name="Batterham P."/>
            <person name="Batzoglou S."/>
            <person name="Begun D."/>
            <person name="Bhutkar A."/>
            <person name="Blanco E."/>
            <person name="Bosak S.A."/>
            <person name="Bradley R.K."/>
            <person name="Brand A.D."/>
            <person name="Brent M.R."/>
            <person name="Brooks A.N."/>
            <person name="Brown R.H."/>
            <person name="Butlin R.K."/>
            <person name="Caggese C."/>
            <person name="Calvi B.R."/>
            <person name="Bernardo de Carvalho A."/>
            <person name="Caspi A."/>
            <person name="Castrezana S."/>
            <person name="Celniker S.E."/>
            <person name="Chang J.L."/>
            <person name="Chapple C."/>
            <person name="Chatterji S."/>
            <person name="Chinwalla A."/>
            <person name="Civetta A."/>
            <person name="Clifton S.W."/>
            <person name="Comeron J.M."/>
            <person name="Costello J.C."/>
            <person name="Coyne J.A."/>
            <person name="Daub J."/>
            <person name="David R.G."/>
            <person name="Delcher A.L."/>
            <person name="Delehaunty K."/>
            <person name="Do C.B."/>
            <person name="Ebling H."/>
            <person name="Edwards K."/>
            <person name="Eickbush T."/>
            <person name="Evans J.D."/>
            <person name="Filipski A."/>
            <person name="Findeiss S."/>
            <person name="Freyhult E."/>
            <person name="Fulton L."/>
            <person name="Fulton R."/>
            <person name="Garcia A.C."/>
            <person name="Gardiner A."/>
            <person name="Garfield D.A."/>
            <person name="Garvin B.E."/>
            <person name="Gibson G."/>
            <person name="Gilbert D."/>
            <person name="Gnerre S."/>
            <person name="Godfrey J."/>
            <person name="Good R."/>
            <person name="Gotea V."/>
            <person name="Gravely B."/>
            <person name="Greenberg A.J."/>
            <person name="Griffiths-Jones S."/>
            <person name="Gross S."/>
            <person name="Guigo R."/>
            <person name="Gustafson E.A."/>
            <person name="Haerty W."/>
            <person name="Hahn M.W."/>
            <person name="Halligan D.L."/>
            <person name="Halpern A.L."/>
            <person name="Halter G.M."/>
            <person name="Han M.V."/>
            <person name="Heger A."/>
            <person name="Hillier L."/>
            <person name="Hinrichs A.S."/>
            <person name="Holmes I."/>
            <person name="Hoskins R.A."/>
            <person name="Hubisz M.J."/>
            <person name="Hultmark D."/>
            <person name="Huntley M.A."/>
            <person name="Jaffe D.B."/>
            <person name="Jagadeeshan S."/>
            <person name="Jeck W.R."/>
            <person name="Johnson J."/>
            <person name="Jones C.D."/>
            <person name="Jordan W.C."/>
            <person name="Karpen G.H."/>
            <person name="Kataoka E."/>
            <person name="Keightley P.D."/>
            <person name="Kheradpour P."/>
            <person name="Kirkness E.F."/>
            <person name="Koerich L.B."/>
            <person name="Kristiansen K."/>
            <person name="Kudrna D."/>
            <person name="Kulathinal R.J."/>
            <person name="Kumar S."/>
            <person name="Kwok R."/>
            <person name="Lander E."/>
            <person name="Langley C.H."/>
            <person name="Lapoint R."/>
            <person name="Lazzaro B.P."/>
            <person name="Lee S.J."/>
            <person name="Levesque L."/>
            <person name="Li R."/>
            <person name="Lin C.F."/>
            <person name="Lin M.F."/>
            <person name="Lindblad-Toh K."/>
            <person name="Llopart A."/>
            <person name="Long M."/>
            <person name="Low L."/>
            <person name="Lozovsky E."/>
            <person name="Lu J."/>
            <person name="Luo M."/>
            <person name="Machado C.A."/>
            <person name="Makalowski W."/>
            <person name="Marzo M."/>
            <person name="Matsuda M."/>
            <person name="Matzkin L."/>
            <person name="McAllister B."/>
            <person name="McBride C.S."/>
            <person name="McKernan B."/>
            <person name="McKernan K."/>
            <person name="Mendez-Lago M."/>
            <person name="Minx P."/>
            <person name="Mollenhauer M.U."/>
            <person name="Montooth K."/>
            <person name="Mount S.M."/>
            <person name="Mu X."/>
            <person name="Myers E."/>
            <person name="Negre B."/>
            <person name="Newfeld S."/>
            <person name="Nielsen R."/>
            <person name="Noor M.A."/>
            <person name="O'Grady P."/>
            <person name="Pachter L."/>
            <person name="Papaceit M."/>
            <person name="Parisi M.J."/>
            <person name="Parisi M."/>
            <person name="Parts L."/>
            <person name="Pedersen J.S."/>
            <person name="Pesole G."/>
            <person name="Phillippy A.M."/>
            <person name="Ponting C.P."/>
            <person name="Pop M."/>
            <person name="Porcelli D."/>
            <person name="Powell J.R."/>
            <person name="Prohaska S."/>
            <person name="Pruitt K."/>
            <person name="Puig M."/>
            <person name="Quesneville H."/>
            <person name="Ram K.R."/>
            <person name="Rand D."/>
            <person name="Rasmussen M.D."/>
            <person name="Reed L.K."/>
            <person name="Reenan R."/>
            <person name="Reily A."/>
            <person name="Remington K.A."/>
            <person name="Rieger T.T."/>
            <person name="Ritchie M.G."/>
            <person name="Robin C."/>
            <person name="Rogers Y.H."/>
            <person name="Rohde C."/>
            <person name="Rozas J."/>
            <person name="Rubenfield M.J."/>
            <person name="Ruiz A."/>
            <person name="Russo S."/>
            <person name="Salzberg S.L."/>
            <person name="Sanchez-Gracia A."/>
            <person name="Saranga D.J."/>
            <person name="Sato H."/>
            <person name="Schaeffer S.W."/>
            <person name="Schatz M.C."/>
            <person name="Schlenke T."/>
            <person name="Schwartz R."/>
            <person name="Segarra C."/>
            <person name="Singh R.S."/>
            <person name="Sirot L."/>
            <person name="Sirota M."/>
            <person name="Sisneros N.B."/>
            <person name="Smith C.D."/>
            <person name="Smith T.F."/>
            <person name="Spieth J."/>
            <person name="Stage D.E."/>
            <person name="Stark A."/>
            <person name="Stephan W."/>
            <person name="Strausberg R.L."/>
            <person name="Strempel S."/>
            <person name="Sturgill D."/>
            <person name="Sutton G."/>
            <person name="Sutton G.G."/>
            <person name="Tao W."/>
            <person name="Teichmann S."/>
            <person name="Tobari Y.N."/>
            <person name="Tomimura Y."/>
            <person name="Tsolas J.M."/>
            <person name="Valente V.L."/>
            <person name="Venter E."/>
            <person name="Venter J.C."/>
            <person name="Vicario S."/>
            <person name="Vieira F.G."/>
            <person name="Vilella A.J."/>
            <person name="Villasante A."/>
            <person name="Walenz B."/>
            <person name="Wang J."/>
            <person name="Wasserman M."/>
            <person name="Watts T."/>
            <person name="Wilson D."/>
            <person name="Wilson R.K."/>
            <person name="Wing R.A."/>
            <person name="Wolfner M.F."/>
            <person name="Wong A."/>
            <person name="Wong G.K."/>
            <person name="Wu C.I."/>
            <person name="Wu G."/>
            <person name="Yamamoto D."/>
            <person name="Yang H.P."/>
            <person name="Yang S.P."/>
            <person name="Yorke J.A."/>
            <person name="Yoshida K."/>
            <person name="Zdobnov E."/>
            <person name="Zhang P."/>
            <person name="Zhang Y."/>
            <person name="Zimin A.V."/>
            <person name="Baldwin J."/>
            <person name="Abdouelleil A."/>
            <person name="Abdulkadir J."/>
            <person name="Abebe A."/>
            <person name="Abera B."/>
            <person name="Abreu J."/>
            <person name="Acer S.C."/>
            <person name="Aftuck L."/>
            <person name="Alexander A."/>
            <person name="An P."/>
            <person name="Anderson E."/>
            <person name="Anderson S."/>
            <person name="Arachi H."/>
            <person name="Azer M."/>
            <person name="Bachantsang P."/>
            <person name="Barry A."/>
            <person name="Bayul T."/>
            <person name="Berlin A."/>
            <person name="Bessette D."/>
            <person name="Bloom T."/>
            <person name="Blye J."/>
            <person name="Boguslavskiy L."/>
            <person name="Bonnet C."/>
            <person name="Boukhgalter B."/>
            <person name="Bourzgui I."/>
            <person name="Brown A."/>
            <person name="Cahill P."/>
            <person name="Channer S."/>
            <person name="Cheshatsang Y."/>
            <person name="Chuda L."/>
            <person name="Citroen M."/>
            <person name="Collymore A."/>
            <person name="Cooke P."/>
            <person name="Costello M."/>
            <person name="D'Aco K."/>
            <person name="Daza R."/>
            <person name="De Haan G."/>
            <person name="DeGray S."/>
            <person name="DeMaso C."/>
            <person name="Dhargay N."/>
            <person name="Dooley K."/>
            <person name="Dooley E."/>
            <person name="Doricent M."/>
            <person name="Dorje P."/>
            <person name="Dorjee K."/>
            <person name="Dupes A."/>
            <person name="Elong R."/>
            <person name="Falk J."/>
            <person name="Farina A."/>
            <person name="Faro S."/>
            <person name="Ferguson D."/>
            <person name="Fisher S."/>
            <person name="Foley C.D."/>
            <person name="Franke A."/>
            <person name="Friedrich D."/>
            <person name="Gadbois L."/>
            <person name="Gearin G."/>
            <person name="Gearin C.R."/>
            <person name="Giannoukos G."/>
            <person name="Goode T."/>
            <person name="Graham J."/>
            <person name="Grandbois E."/>
            <person name="Grewal S."/>
            <person name="Gyaltsen K."/>
            <person name="Hafez N."/>
            <person name="Hagos B."/>
            <person name="Hall J."/>
            <person name="Henson C."/>
            <person name="Hollinger A."/>
            <person name="Honan T."/>
            <person name="Huard M.D."/>
            <person name="Hughes L."/>
            <person name="Hurhula B."/>
            <person name="Husby M.E."/>
            <person name="Kamat A."/>
            <person name="Kanga B."/>
            <person name="Kashin S."/>
            <person name="Khazanovich D."/>
            <person name="Kisner P."/>
            <person name="Lance K."/>
            <person name="Lara M."/>
            <person name="Lee W."/>
            <person name="Lennon N."/>
            <person name="Letendre F."/>
            <person name="LeVine R."/>
            <person name="Lipovsky A."/>
            <person name="Liu X."/>
            <person name="Liu J."/>
            <person name="Liu S."/>
            <person name="Lokyitsang T."/>
            <person name="Lokyitsang Y."/>
            <person name="Lubonja R."/>
            <person name="Lui A."/>
            <person name="MacDonald P."/>
            <person name="Magnisalis V."/>
            <person name="Maru K."/>
            <person name="Matthews C."/>
            <person name="McCusker W."/>
            <person name="McDonough S."/>
            <person name="Mehta T."/>
            <person name="Meldrim J."/>
            <person name="Meneus L."/>
            <person name="Mihai O."/>
            <person name="Mihalev A."/>
            <person name="Mihova T."/>
            <person name="Mittelman R."/>
            <person name="Mlenga V."/>
            <person name="Montmayeur A."/>
            <person name="Mulrain L."/>
            <person name="Navidi A."/>
            <person name="Naylor J."/>
            <person name="Negash T."/>
            <person name="Nguyen T."/>
            <person name="Nguyen N."/>
            <person name="Nicol R."/>
            <person name="Norbu C."/>
            <person name="Norbu N."/>
            <person name="Novod N."/>
            <person name="O'Neill B."/>
            <person name="Osman S."/>
            <person name="Markiewicz E."/>
            <person name="Oyono O.L."/>
            <person name="Patti C."/>
            <person name="Phunkhang P."/>
            <person name="Pierre F."/>
            <person name="Priest M."/>
            <person name="Raghuraman S."/>
            <person name="Rege F."/>
            <person name="Reyes R."/>
            <person name="Rise C."/>
            <person name="Rogov P."/>
            <person name="Ross K."/>
            <person name="Ryan E."/>
            <person name="Settipalli S."/>
            <person name="Shea T."/>
            <person name="Sherpa N."/>
            <person name="Shi L."/>
            <person name="Shih D."/>
            <person name="Sparrow T."/>
            <person name="Spaulding J."/>
            <person name="Stalker J."/>
            <person name="Stange-Thomann N."/>
            <person name="Stavropoulos S."/>
            <person name="Stone C."/>
            <person name="Strader C."/>
            <person name="Tesfaye S."/>
            <person name="Thomson T."/>
            <person name="Thoulutsang Y."/>
            <person name="Thoulutsang D."/>
            <person name="Topham K."/>
            <person name="Topping I."/>
            <person name="Tsamla T."/>
            <person name="Vassiliev H."/>
            <person name="Vo A."/>
            <person name="Wangchuk T."/>
            <person name="Wangdi T."/>
            <person name="Weiand M."/>
            <person name="Wilkinson J."/>
            <person name="Wilson A."/>
            <person name="Yadav S."/>
            <person name="Young G."/>
            <person name="Yu Q."/>
            <person name="Zembek L."/>
            <person name="Zhong D."/>
            <person name="Zimmer A."/>
            <person name="Zwirko Z."/>
            <person name="Jaffe D.B."/>
            <person name="Alvarez P."/>
            <person name="Brockman W."/>
            <person name="Butler J."/>
            <person name="Chin C."/>
            <person name="Gnerre S."/>
            <person name="Grabherr M."/>
            <person name="Kleber M."/>
            <person name="Mauceli E."/>
            <person name="MacCallum I."/>
        </authorList>
    </citation>
    <scope>NUCLEOTIDE SEQUENCE [LARGE SCALE GENOMIC DNA]</scope>
    <source>
        <strain evidence="8">Tucson 14024-0371.13</strain>
    </source>
</reference>
<name>B3MJY1_DROAN</name>
<dbReference type="InParanoid" id="B3MJY1"/>
<keyword evidence="3 6" id="KW-0812">Transmembrane</keyword>
<dbReference type="GO" id="GO:0016020">
    <property type="term" value="C:membrane"/>
    <property type="evidence" value="ECO:0007669"/>
    <property type="project" value="UniProtKB-SubCell"/>
</dbReference>
<feature type="transmembrane region" description="Helical" evidence="6">
    <location>
        <begin position="216"/>
        <end position="239"/>
    </location>
</feature>
<feature type="transmembrane region" description="Helical" evidence="6">
    <location>
        <begin position="94"/>
        <end position="121"/>
    </location>
</feature>
<dbReference type="PhylomeDB" id="B3MJY1"/>
<dbReference type="OrthoDB" id="7867214at2759"/>
<dbReference type="STRING" id="7217.B3MJY1"/>
<dbReference type="Proteomes" id="UP000007801">
    <property type="component" value="Unassembled WGS sequence"/>
</dbReference>